<keyword evidence="1" id="KW-1133">Transmembrane helix</keyword>
<reference evidence="2 3" key="1">
    <citation type="journal article" date="2016" name="Nat. Commun.">
        <title>Ectomycorrhizal ecology is imprinted in the genome of the dominant symbiotic fungus Cenococcum geophilum.</title>
        <authorList>
            <consortium name="DOE Joint Genome Institute"/>
            <person name="Peter M."/>
            <person name="Kohler A."/>
            <person name="Ohm R.A."/>
            <person name="Kuo A."/>
            <person name="Krutzmann J."/>
            <person name="Morin E."/>
            <person name="Arend M."/>
            <person name="Barry K.W."/>
            <person name="Binder M."/>
            <person name="Choi C."/>
            <person name="Clum A."/>
            <person name="Copeland A."/>
            <person name="Grisel N."/>
            <person name="Haridas S."/>
            <person name="Kipfer T."/>
            <person name="LaButti K."/>
            <person name="Lindquist E."/>
            <person name="Lipzen A."/>
            <person name="Maire R."/>
            <person name="Meier B."/>
            <person name="Mihaltcheva S."/>
            <person name="Molinier V."/>
            <person name="Murat C."/>
            <person name="Poggeler S."/>
            <person name="Quandt C.A."/>
            <person name="Sperisen C."/>
            <person name="Tritt A."/>
            <person name="Tisserant E."/>
            <person name="Crous P.W."/>
            <person name="Henrissat B."/>
            <person name="Nehls U."/>
            <person name="Egli S."/>
            <person name="Spatafora J.W."/>
            <person name="Grigoriev I.V."/>
            <person name="Martin F.M."/>
        </authorList>
    </citation>
    <scope>NUCLEOTIDE SEQUENCE [LARGE SCALE GENOMIC DNA]</scope>
    <source>
        <strain evidence="2 3">CBS 459.81</strain>
    </source>
</reference>
<dbReference type="OrthoDB" id="5599418at2759"/>
<protein>
    <submittedName>
        <fullName evidence="2">Uncharacterized protein</fullName>
    </submittedName>
</protein>
<dbReference type="EMBL" id="KV748049">
    <property type="protein sequence ID" value="OCK72639.1"/>
    <property type="molecule type" value="Genomic_DNA"/>
</dbReference>
<name>A0A8E2DW11_9PEZI</name>
<evidence type="ECO:0000313" key="3">
    <source>
        <dbReference type="Proteomes" id="UP000250266"/>
    </source>
</evidence>
<feature type="transmembrane region" description="Helical" evidence="1">
    <location>
        <begin position="16"/>
        <end position="40"/>
    </location>
</feature>
<evidence type="ECO:0000313" key="2">
    <source>
        <dbReference type="EMBL" id="OCK72639.1"/>
    </source>
</evidence>
<keyword evidence="3" id="KW-1185">Reference proteome</keyword>
<dbReference type="Proteomes" id="UP000250266">
    <property type="component" value="Unassembled WGS sequence"/>
</dbReference>
<keyword evidence="1" id="KW-0812">Transmembrane</keyword>
<gene>
    <name evidence="2" type="ORF">K432DRAFT_316199</name>
</gene>
<evidence type="ECO:0000256" key="1">
    <source>
        <dbReference type="SAM" id="Phobius"/>
    </source>
</evidence>
<proteinExistence type="predicted"/>
<feature type="non-terminal residue" evidence="2">
    <location>
        <position position="1"/>
    </location>
</feature>
<sequence>IIIIDFITKLLKFKELIISIVYNSILVIINKLISYTYFLLYKKVINIKDFLYILI</sequence>
<accession>A0A8E2DW11</accession>
<dbReference type="AlphaFoldDB" id="A0A8E2DW11"/>
<keyword evidence="1" id="KW-0472">Membrane</keyword>
<organism evidence="2 3">
    <name type="scientific">Lepidopterella palustris CBS 459.81</name>
    <dbReference type="NCBI Taxonomy" id="1314670"/>
    <lineage>
        <taxon>Eukaryota</taxon>
        <taxon>Fungi</taxon>
        <taxon>Dikarya</taxon>
        <taxon>Ascomycota</taxon>
        <taxon>Pezizomycotina</taxon>
        <taxon>Dothideomycetes</taxon>
        <taxon>Pleosporomycetidae</taxon>
        <taxon>Mytilinidiales</taxon>
        <taxon>Argynnaceae</taxon>
        <taxon>Lepidopterella</taxon>
    </lineage>
</organism>